<evidence type="ECO:0000313" key="2">
    <source>
        <dbReference type="Proteomes" id="UP000821845"/>
    </source>
</evidence>
<comment type="caution">
    <text evidence="1">The sequence shown here is derived from an EMBL/GenBank/DDBJ whole genome shotgun (WGS) entry which is preliminary data.</text>
</comment>
<organism evidence="1 2">
    <name type="scientific">Hyalomma asiaticum</name>
    <name type="common">Tick</name>
    <dbReference type="NCBI Taxonomy" id="266040"/>
    <lineage>
        <taxon>Eukaryota</taxon>
        <taxon>Metazoa</taxon>
        <taxon>Ecdysozoa</taxon>
        <taxon>Arthropoda</taxon>
        <taxon>Chelicerata</taxon>
        <taxon>Arachnida</taxon>
        <taxon>Acari</taxon>
        <taxon>Parasitiformes</taxon>
        <taxon>Ixodida</taxon>
        <taxon>Ixodoidea</taxon>
        <taxon>Ixodidae</taxon>
        <taxon>Hyalomminae</taxon>
        <taxon>Hyalomma</taxon>
    </lineage>
</organism>
<evidence type="ECO:0000313" key="1">
    <source>
        <dbReference type="EMBL" id="KAH6948636.1"/>
    </source>
</evidence>
<sequence length="174" mass="18246">MPPLKQRRLDAAAESSHQTSVEEADTRQLEDADHESPKHGEPSSTCVRSEAPTEQVSVDRARVGPPTLEVEDVPAATDGSSTTVMVRDEISNTASAAAGKDVEEAMDTSKEGAASTKRAHEVAQGEGASADPTVTGEPPSKAAPVRRPTLRPRPTIPQDRRSTAASPPPKPPAT</sequence>
<proteinExistence type="predicted"/>
<gene>
    <name evidence="1" type="ORF">HPB50_025415</name>
</gene>
<protein>
    <submittedName>
        <fullName evidence="1">Uncharacterized protein</fullName>
    </submittedName>
</protein>
<reference evidence="1" key="1">
    <citation type="submission" date="2020-05" db="EMBL/GenBank/DDBJ databases">
        <title>Large-scale comparative analyses of tick genomes elucidate their genetic diversity and vector capacities.</title>
        <authorList>
            <person name="Jia N."/>
            <person name="Wang J."/>
            <person name="Shi W."/>
            <person name="Du L."/>
            <person name="Sun Y."/>
            <person name="Zhan W."/>
            <person name="Jiang J."/>
            <person name="Wang Q."/>
            <person name="Zhang B."/>
            <person name="Ji P."/>
            <person name="Sakyi L.B."/>
            <person name="Cui X."/>
            <person name="Yuan T."/>
            <person name="Jiang B."/>
            <person name="Yang W."/>
            <person name="Lam T.T.-Y."/>
            <person name="Chang Q."/>
            <person name="Ding S."/>
            <person name="Wang X."/>
            <person name="Zhu J."/>
            <person name="Ruan X."/>
            <person name="Zhao L."/>
            <person name="Wei J."/>
            <person name="Que T."/>
            <person name="Du C."/>
            <person name="Cheng J."/>
            <person name="Dai P."/>
            <person name="Han X."/>
            <person name="Huang E."/>
            <person name="Gao Y."/>
            <person name="Liu J."/>
            <person name="Shao H."/>
            <person name="Ye R."/>
            <person name="Li L."/>
            <person name="Wei W."/>
            <person name="Wang X."/>
            <person name="Wang C."/>
            <person name="Yang T."/>
            <person name="Huo Q."/>
            <person name="Li W."/>
            <person name="Guo W."/>
            <person name="Chen H."/>
            <person name="Zhou L."/>
            <person name="Ni X."/>
            <person name="Tian J."/>
            <person name="Zhou Y."/>
            <person name="Sheng Y."/>
            <person name="Liu T."/>
            <person name="Pan Y."/>
            <person name="Xia L."/>
            <person name="Li J."/>
            <person name="Zhao F."/>
            <person name="Cao W."/>
        </authorList>
    </citation>
    <scope>NUCLEOTIDE SEQUENCE</scope>
    <source>
        <strain evidence="1">Hyas-2018</strain>
    </source>
</reference>
<dbReference type="EMBL" id="CM023481">
    <property type="protein sequence ID" value="KAH6948636.1"/>
    <property type="molecule type" value="Genomic_DNA"/>
</dbReference>
<name>A0ACB7TR78_HYAAI</name>
<dbReference type="Proteomes" id="UP000821845">
    <property type="component" value="Chromosome 1"/>
</dbReference>
<accession>A0ACB7TR78</accession>
<keyword evidence="2" id="KW-1185">Reference proteome</keyword>